<feature type="transmembrane region" description="Helical" evidence="1">
    <location>
        <begin position="91"/>
        <end position="112"/>
    </location>
</feature>
<name>A0ABT8ISV1_9BACL</name>
<dbReference type="EMBL" id="JANRHH010000055">
    <property type="protein sequence ID" value="MDN4595472.1"/>
    <property type="molecule type" value="Genomic_DNA"/>
</dbReference>
<dbReference type="RefSeq" id="WP_301240623.1">
    <property type="nucleotide sequence ID" value="NZ_JANRHH010000055.1"/>
</dbReference>
<feature type="transmembrane region" description="Helical" evidence="1">
    <location>
        <begin position="7"/>
        <end position="24"/>
    </location>
</feature>
<feature type="transmembrane region" description="Helical" evidence="1">
    <location>
        <begin position="36"/>
        <end position="62"/>
    </location>
</feature>
<keyword evidence="1" id="KW-1133">Transmembrane helix</keyword>
<proteinExistence type="predicted"/>
<keyword evidence="1" id="KW-0812">Transmembrane</keyword>
<accession>A0ABT8ISV1</accession>
<keyword evidence="1" id="KW-0472">Membrane</keyword>
<evidence type="ECO:0000256" key="1">
    <source>
        <dbReference type="SAM" id="Phobius"/>
    </source>
</evidence>
<dbReference type="InterPro" id="IPR025007">
    <property type="entry name" value="DUF3899"/>
</dbReference>
<organism evidence="3 4">
    <name type="scientific">Polycladomyces subterraneus</name>
    <dbReference type="NCBI Taxonomy" id="1016997"/>
    <lineage>
        <taxon>Bacteria</taxon>
        <taxon>Bacillati</taxon>
        <taxon>Bacillota</taxon>
        <taxon>Bacilli</taxon>
        <taxon>Bacillales</taxon>
        <taxon>Thermoactinomycetaceae</taxon>
        <taxon>Polycladomyces</taxon>
    </lineage>
</organism>
<keyword evidence="4" id="KW-1185">Reference proteome</keyword>
<dbReference type="Pfam" id="PF13038">
    <property type="entry name" value="DUF3899"/>
    <property type="match status" value="1"/>
</dbReference>
<protein>
    <submittedName>
        <fullName evidence="3">DUF3899 domain-containing protein</fullName>
    </submittedName>
</protein>
<gene>
    <name evidence="3" type="ORF">NWF35_16560</name>
</gene>
<evidence type="ECO:0000259" key="2">
    <source>
        <dbReference type="Pfam" id="PF13038"/>
    </source>
</evidence>
<dbReference type="Proteomes" id="UP001174196">
    <property type="component" value="Unassembled WGS sequence"/>
</dbReference>
<sequence>MHRIRPWQWSLILMIGSWVIVALISHTQKLEWINGLFLFGLGFLVVSGSAYVIRGGFFSLFIRGFRKWIQRPELEVWDEETDSKRTKRLEWIVPAFLMAGLVDTFLSFALVYI</sequence>
<feature type="domain" description="DUF3899" evidence="2">
    <location>
        <begin position="33"/>
        <end position="106"/>
    </location>
</feature>
<reference evidence="3" key="1">
    <citation type="submission" date="2022-08" db="EMBL/GenBank/DDBJ databases">
        <title>Polycladomyces zharkentsis sp. nov., a novel thermophilic CMC and starch-degrading bacterium isolated from a geothermal spring in Kazakhstan.</title>
        <authorList>
            <person name="Mashzhan A."/>
            <person name="Kistaubaeva A."/>
            <person name="Javier-Lopez R."/>
            <person name="Birkeland N.-K."/>
        </authorList>
    </citation>
    <scope>NUCLEOTIDE SEQUENCE</scope>
    <source>
        <strain evidence="3">KSR 13</strain>
    </source>
</reference>
<evidence type="ECO:0000313" key="4">
    <source>
        <dbReference type="Proteomes" id="UP001174196"/>
    </source>
</evidence>
<comment type="caution">
    <text evidence="3">The sequence shown here is derived from an EMBL/GenBank/DDBJ whole genome shotgun (WGS) entry which is preliminary data.</text>
</comment>
<evidence type="ECO:0000313" key="3">
    <source>
        <dbReference type="EMBL" id="MDN4595472.1"/>
    </source>
</evidence>